<dbReference type="SUPFAM" id="SSF56112">
    <property type="entry name" value="Protein kinase-like (PK-like)"/>
    <property type="match status" value="1"/>
</dbReference>
<feature type="domain" description="Aminoglycoside phosphotransferase" evidence="1">
    <location>
        <begin position="109"/>
        <end position="188"/>
    </location>
</feature>
<comment type="caution">
    <text evidence="2">The sequence shown here is derived from an EMBL/GenBank/DDBJ whole genome shotgun (WGS) entry which is preliminary data.</text>
</comment>
<dbReference type="OrthoDB" id="5598852at2759"/>
<name>A0A9W9ETQ6_9EURO</name>
<dbReference type="InterPro" id="IPR011009">
    <property type="entry name" value="Kinase-like_dom_sf"/>
</dbReference>
<accession>A0A9W9ETQ6</accession>
<proteinExistence type="predicted"/>
<gene>
    <name evidence="2" type="ORF">N7456_011489</name>
</gene>
<dbReference type="Gene3D" id="3.90.1200.10">
    <property type="match status" value="1"/>
</dbReference>
<dbReference type="AlphaFoldDB" id="A0A9W9ETQ6"/>
<reference evidence="2" key="1">
    <citation type="submission" date="2022-11" db="EMBL/GenBank/DDBJ databases">
        <authorList>
            <person name="Petersen C."/>
        </authorList>
    </citation>
    <scope>NUCLEOTIDE SEQUENCE</scope>
    <source>
        <strain evidence="2">IBT 30069</strain>
    </source>
</reference>
<organism evidence="2 3">
    <name type="scientific">Penicillium angulare</name>
    <dbReference type="NCBI Taxonomy" id="116970"/>
    <lineage>
        <taxon>Eukaryota</taxon>
        <taxon>Fungi</taxon>
        <taxon>Dikarya</taxon>
        <taxon>Ascomycota</taxon>
        <taxon>Pezizomycotina</taxon>
        <taxon>Eurotiomycetes</taxon>
        <taxon>Eurotiomycetidae</taxon>
        <taxon>Eurotiales</taxon>
        <taxon>Aspergillaceae</taxon>
        <taxon>Penicillium</taxon>
    </lineage>
</organism>
<keyword evidence="3" id="KW-1185">Reference proteome</keyword>
<dbReference type="Proteomes" id="UP001149165">
    <property type="component" value="Unassembled WGS sequence"/>
</dbReference>
<sequence>MTTYVAYSPNSAIDEFFNSNTTVTRKQCDEFAVSRAGGVSSALRMQGVCSYTVTAGPNNLKNKLFQFRDKDSTIDMSIMVLARAIHPEFVPSCKYLGTMGDLKPVYIYEMEYLPGTAHIMARIPQNDVSRQYNTIKDFARVRKELPSLFKILPFTLSHGDLNTMNLLVNPETGHITGIVDWAESRILPFGFALYGLENLLGWMDSAGWHYYDHYRELKNLFWQTFQEGARDFSDADLDLIRVARMAGIFYHYGFNFDAKGVVQSVRGQSGGSLAYVDAFCVTVMPVNIR</sequence>
<dbReference type="Pfam" id="PF01636">
    <property type="entry name" value="APH"/>
    <property type="match status" value="1"/>
</dbReference>
<dbReference type="PANTHER" id="PTHR21310">
    <property type="entry name" value="AMINOGLYCOSIDE PHOSPHOTRANSFERASE-RELATED-RELATED"/>
    <property type="match status" value="1"/>
</dbReference>
<dbReference type="PANTHER" id="PTHR21310:SF59">
    <property type="entry name" value="AMINOGLYCOSIDE PHOSPHOTRANSFERASE DOMAIN-CONTAINING PROTEIN"/>
    <property type="match status" value="1"/>
</dbReference>
<dbReference type="InterPro" id="IPR002575">
    <property type="entry name" value="Aminoglycoside_PTrfase"/>
</dbReference>
<reference evidence="2" key="2">
    <citation type="journal article" date="2023" name="IMA Fungus">
        <title>Comparative genomic study of the Penicillium genus elucidates a diverse pangenome and 15 lateral gene transfer events.</title>
        <authorList>
            <person name="Petersen C."/>
            <person name="Sorensen T."/>
            <person name="Nielsen M.R."/>
            <person name="Sondergaard T.E."/>
            <person name="Sorensen J.L."/>
            <person name="Fitzpatrick D.A."/>
            <person name="Frisvad J.C."/>
            <person name="Nielsen K.L."/>
        </authorList>
    </citation>
    <scope>NUCLEOTIDE SEQUENCE</scope>
    <source>
        <strain evidence="2">IBT 30069</strain>
    </source>
</reference>
<evidence type="ECO:0000313" key="2">
    <source>
        <dbReference type="EMBL" id="KAJ5087873.1"/>
    </source>
</evidence>
<evidence type="ECO:0000313" key="3">
    <source>
        <dbReference type="Proteomes" id="UP001149165"/>
    </source>
</evidence>
<dbReference type="EMBL" id="JAPQKH010000007">
    <property type="protein sequence ID" value="KAJ5087873.1"/>
    <property type="molecule type" value="Genomic_DNA"/>
</dbReference>
<evidence type="ECO:0000259" key="1">
    <source>
        <dbReference type="Pfam" id="PF01636"/>
    </source>
</evidence>
<dbReference type="InterPro" id="IPR051678">
    <property type="entry name" value="AGP_Transferase"/>
</dbReference>
<protein>
    <recommendedName>
        <fullName evidence="1">Aminoglycoside phosphotransferase domain-containing protein</fullName>
    </recommendedName>
</protein>